<dbReference type="EMBL" id="GBXM01021631">
    <property type="protein sequence ID" value="JAH86946.1"/>
    <property type="molecule type" value="Transcribed_RNA"/>
</dbReference>
<reference evidence="1" key="1">
    <citation type="submission" date="2014-11" db="EMBL/GenBank/DDBJ databases">
        <authorList>
            <person name="Amaro Gonzalez C."/>
        </authorList>
    </citation>
    <scope>NUCLEOTIDE SEQUENCE</scope>
</reference>
<evidence type="ECO:0000313" key="1">
    <source>
        <dbReference type="EMBL" id="JAH86946.1"/>
    </source>
</evidence>
<protein>
    <submittedName>
        <fullName evidence="1">Uncharacterized protein</fullName>
    </submittedName>
</protein>
<proteinExistence type="predicted"/>
<sequence>MEIKQWFTILKNQLRNSPLVSNAVFSFILMGLEKLVDLEFECPCKPNGMLCFHPPSSSSQLSWVLLSWS</sequence>
<reference evidence="1" key="2">
    <citation type="journal article" date="2015" name="Fish Shellfish Immunol.">
        <title>Early steps in the European eel (Anguilla anguilla)-Vibrio vulnificus interaction in the gills: Role of the RtxA13 toxin.</title>
        <authorList>
            <person name="Callol A."/>
            <person name="Pajuelo D."/>
            <person name="Ebbesson L."/>
            <person name="Teles M."/>
            <person name="MacKenzie S."/>
            <person name="Amaro C."/>
        </authorList>
    </citation>
    <scope>NUCLEOTIDE SEQUENCE</scope>
</reference>
<organism evidence="1">
    <name type="scientific">Anguilla anguilla</name>
    <name type="common">European freshwater eel</name>
    <name type="synonym">Muraena anguilla</name>
    <dbReference type="NCBI Taxonomy" id="7936"/>
    <lineage>
        <taxon>Eukaryota</taxon>
        <taxon>Metazoa</taxon>
        <taxon>Chordata</taxon>
        <taxon>Craniata</taxon>
        <taxon>Vertebrata</taxon>
        <taxon>Euteleostomi</taxon>
        <taxon>Actinopterygii</taxon>
        <taxon>Neopterygii</taxon>
        <taxon>Teleostei</taxon>
        <taxon>Anguilliformes</taxon>
        <taxon>Anguillidae</taxon>
        <taxon>Anguilla</taxon>
    </lineage>
</organism>
<accession>A0A0E9W9H8</accession>
<dbReference type="AlphaFoldDB" id="A0A0E9W9H8"/>
<name>A0A0E9W9H8_ANGAN</name>